<dbReference type="InterPro" id="IPR020846">
    <property type="entry name" value="MFS_dom"/>
</dbReference>
<organism evidence="10 11">
    <name type="scientific">Pararhizobium mangrovi</name>
    <dbReference type="NCBI Taxonomy" id="2590452"/>
    <lineage>
        <taxon>Bacteria</taxon>
        <taxon>Pseudomonadati</taxon>
        <taxon>Pseudomonadota</taxon>
        <taxon>Alphaproteobacteria</taxon>
        <taxon>Hyphomicrobiales</taxon>
        <taxon>Rhizobiaceae</taxon>
        <taxon>Rhizobium/Agrobacterium group</taxon>
        <taxon>Pararhizobium</taxon>
    </lineage>
</organism>
<protein>
    <recommendedName>
        <fullName evidence="8">Bcr/CflA family efflux transporter</fullName>
    </recommendedName>
</protein>
<dbReference type="PANTHER" id="PTHR23502:SF132">
    <property type="entry name" value="POLYAMINE TRANSPORTER 2-RELATED"/>
    <property type="match status" value="1"/>
</dbReference>
<keyword evidence="8" id="KW-0997">Cell inner membrane</keyword>
<comment type="caution">
    <text evidence="10">The sequence shown here is derived from an EMBL/GenBank/DDBJ whole genome shotgun (WGS) entry which is preliminary data.</text>
</comment>
<feature type="transmembrane region" description="Helical" evidence="8">
    <location>
        <begin position="278"/>
        <end position="300"/>
    </location>
</feature>
<evidence type="ECO:0000256" key="6">
    <source>
        <dbReference type="ARBA" id="ARBA00022989"/>
    </source>
</evidence>
<comment type="subcellular location">
    <subcellularLocation>
        <location evidence="8">Cell inner membrane</location>
        <topology evidence="8">Multi-pass membrane protein</topology>
    </subcellularLocation>
    <subcellularLocation>
        <location evidence="1">Cell membrane</location>
        <topology evidence="1">Multi-pass membrane protein</topology>
    </subcellularLocation>
</comment>
<evidence type="ECO:0000256" key="3">
    <source>
        <dbReference type="ARBA" id="ARBA00022448"/>
    </source>
</evidence>
<evidence type="ECO:0000259" key="9">
    <source>
        <dbReference type="PROSITE" id="PS50850"/>
    </source>
</evidence>
<keyword evidence="7 8" id="KW-0472">Membrane</keyword>
<dbReference type="InterPro" id="IPR004812">
    <property type="entry name" value="Efflux_drug-R_Bcr/CmlA"/>
</dbReference>
<feature type="transmembrane region" description="Helical" evidence="8">
    <location>
        <begin position="400"/>
        <end position="422"/>
    </location>
</feature>
<dbReference type="Proteomes" id="UP000320314">
    <property type="component" value="Unassembled WGS sequence"/>
</dbReference>
<keyword evidence="4" id="KW-1003">Cell membrane</keyword>
<dbReference type="GO" id="GO:0005886">
    <property type="term" value="C:plasma membrane"/>
    <property type="evidence" value="ECO:0007669"/>
    <property type="project" value="UniProtKB-SubCell"/>
</dbReference>
<dbReference type="EMBL" id="VHLH01000026">
    <property type="protein sequence ID" value="TPW26793.1"/>
    <property type="molecule type" value="Genomic_DNA"/>
</dbReference>
<dbReference type="InterPro" id="IPR011701">
    <property type="entry name" value="MFS"/>
</dbReference>
<dbReference type="AlphaFoldDB" id="A0A506TXJ4"/>
<sequence length="432" mass="46352">MRRYPAHSYFLQVSLRRPTMSANPAVAGERPGGVGKTSRAEFICLLAALMAVNSIAIDIMLPAFPNMADFYSLSDPNNVQFVLIAYIVGFGGAQIAFGPISDRFGRRSPLFAGLGLYIVCALIGAFAPTFGILLFARFFQGLGAAATRIIALSIIRDTHSGRQMASIMSFVMMVFMIVPVIAPATGQVLILIGHWQLIFAFMAIMSSLITVWTVARLPETLPESHRRPLTLISIVQAFRIVLTNRLAFCYAMAIAFYFGSLFAYVSSAQQIYVGVYDLGVWFPAFFSGVAILMAVSNFVNAKLVGRLGQRRLSHGALVVYVVLSITLMIAALLGPVPFWLFYLILGIMMPLFGWVVANFNSIAMEPLGAVAGTASAVLGFTQTAGGGIIGAVIGQTFDGTMLPLATGFAIVSTIALLLVLVAENGKLFGAEV</sequence>
<feature type="transmembrane region" description="Helical" evidence="8">
    <location>
        <begin position="138"/>
        <end position="155"/>
    </location>
</feature>
<name>A0A506TXJ4_9HYPH</name>
<evidence type="ECO:0000256" key="5">
    <source>
        <dbReference type="ARBA" id="ARBA00022692"/>
    </source>
</evidence>
<feature type="transmembrane region" description="Helical" evidence="8">
    <location>
        <begin position="198"/>
        <end position="217"/>
    </location>
</feature>
<gene>
    <name evidence="10" type="ORF">FJU11_13375</name>
</gene>
<reference evidence="10 11" key="1">
    <citation type="submission" date="2019-06" db="EMBL/GenBank/DDBJ databases">
        <authorList>
            <person name="Li M."/>
        </authorList>
    </citation>
    <scope>NUCLEOTIDE SEQUENCE [LARGE SCALE GENOMIC DNA]</scope>
    <source>
        <strain evidence="10 11">BGMRC6574</strain>
    </source>
</reference>
<dbReference type="Gene3D" id="1.20.1720.10">
    <property type="entry name" value="Multidrug resistance protein D"/>
    <property type="match status" value="1"/>
</dbReference>
<feature type="transmembrane region" description="Helical" evidence="8">
    <location>
        <begin position="110"/>
        <end position="132"/>
    </location>
</feature>
<evidence type="ECO:0000256" key="7">
    <source>
        <dbReference type="ARBA" id="ARBA00023136"/>
    </source>
</evidence>
<feature type="transmembrane region" description="Helical" evidence="8">
    <location>
        <begin position="339"/>
        <end position="357"/>
    </location>
</feature>
<comment type="similarity">
    <text evidence="2 8">Belongs to the major facilitator superfamily. Bcr/CmlA family.</text>
</comment>
<evidence type="ECO:0000256" key="1">
    <source>
        <dbReference type="ARBA" id="ARBA00004651"/>
    </source>
</evidence>
<keyword evidence="5 8" id="KW-0812">Transmembrane</keyword>
<dbReference type="PANTHER" id="PTHR23502">
    <property type="entry name" value="MAJOR FACILITATOR SUPERFAMILY"/>
    <property type="match status" value="1"/>
</dbReference>
<feature type="transmembrane region" description="Helical" evidence="8">
    <location>
        <begin position="312"/>
        <end position="333"/>
    </location>
</feature>
<keyword evidence="11" id="KW-1185">Reference proteome</keyword>
<keyword evidence="3 8" id="KW-0813">Transport</keyword>
<evidence type="ECO:0000313" key="10">
    <source>
        <dbReference type="EMBL" id="TPW26793.1"/>
    </source>
</evidence>
<dbReference type="CDD" id="cd17320">
    <property type="entry name" value="MFS_MdfA_MDR_like"/>
    <property type="match status" value="1"/>
</dbReference>
<evidence type="ECO:0000313" key="11">
    <source>
        <dbReference type="Proteomes" id="UP000320314"/>
    </source>
</evidence>
<feature type="transmembrane region" description="Helical" evidence="8">
    <location>
        <begin position="246"/>
        <end position="266"/>
    </location>
</feature>
<keyword evidence="6 8" id="KW-1133">Transmembrane helix</keyword>
<dbReference type="PROSITE" id="PS50850">
    <property type="entry name" value="MFS"/>
    <property type="match status" value="1"/>
</dbReference>
<evidence type="ECO:0000256" key="2">
    <source>
        <dbReference type="ARBA" id="ARBA00006236"/>
    </source>
</evidence>
<dbReference type="GO" id="GO:1990961">
    <property type="term" value="P:xenobiotic detoxification by transmembrane export across the plasma membrane"/>
    <property type="evidence" value="ECO:0007669"/>
    <property type="project" value="InterPro"/>
</dbReference>
<accession>A0A506TXJ4</accession>
<dbReference type="OrthoDB" id="9800416at2"/>
<dbReference type="PRINTS" id="PR01036">
    <property type="entry name" value="TCRTETB"/>
</dbReference>
<evidence type="ECO:0000256" key="4">
    <source>
        <dbReference type="ARBA" id="ARBA00022475"/>
    </source>
</evidence>
<feature type="domain" description="Major facilitator superfamily (MFS) profile" evidence="9">
    <location>
        <begin position="42"/>
        <end position="424"/>
    </location>
</feature>
<dbReference type="GO" id="GO:0042910">
    <property type="term" value="F:xenobiotic transmembrane transporter activity"/>
    <property type="evidence" value="ECO:0007669"/>
    <property type="project" value="InterPro"/>
</dbReference>
<dbReference type="Pfam" id="PF07690">
    <property type="entry name" value="MFS_1"/>
    <property type="match status" value="1"/>
</dbReference>
<feature type="transmembrane region" description="Helical" evidence="8">
    <location>
        <begin position="369"/>
        <end position="394"/>
    </location>
</feature>
<feature type="transmembrane region" description="Helical" evidence="8">
    <location>
        <begin position="167"/>
        <end position="192"/>
    </location>
</feature>
<feature type="transmembrane region" description="Helical" evidence="8">
    <location>
        <begin position="42"/>
        <end position="61"/>
    </location>
</feature>
<dbReference type="NCBIfam" id="TIGR00710">
    <property type="entry name" value="efflux_Bcr_CflA"/>
    <property type="match status" value="1"/>
</dbReference>
<dbReference type="SUPFAM" id="SSF103473">
    <property type="entry name" value="MFS general substrate transporter"/>
    <property type="match status" value="1"/>
</dbReference>
<dbReference type="InterPro" id="IPR036259">
    <property type="entry name" value="MFS_trans_sf"/>
</dbReference>
<feature type="transmembrane region" description="Helical" evidence="8">
    <location>
        <begin position="81"/>
        <end position="98"/>
    </location>
</feature>
<evidence type="ECO:0000256" key="8">
    <source>
        <dbReference type="RuleBase" id="RU365088"/>
    </source>
</evidence>
<proteinExistence type="inferred from homology"/>